<dbReference type="RefSeq" id="WP_150039201.1">
    <property type="nucleotide sequence ID" value="NZ_OW485601.1"/>
</dbReference>
<keyword evidence="2" id="KW-1185">Reference proteome</keyword>
<dbReference type="AlphaFoldDB" id="A0A5M6J2J6"/>
<reference evidence="1 2" key="1">
    <citation type="submission" date="2019-09" db="EMBL/GenBank/DDBJ databases">
        <title>Genome sequence of Rhodovastum atsumiense, a diverse member of the Acetobacteraceae family of non-sulfur purple photosynthetic bacteria.</title>
        <authorList>
            <person name="Meyer T."/>
            <person name="Kyndt J."/>
        </authorList>
    </citation>
    <scope>NUCLEOTIDE SEQUENCE [LARGE SCALE GENOMIC DNA]</scope>
    <source>
        <strain evidence="1 2">DSM 21279</strain>
    </source>
</reference>
<comment type="caution">
    <text evidence="1">The sequence shown here is derived from an EMBL/GenBank/DDBJ whole genome shotgun (WGS) entry which is preliminary data.</text>
</comment>
<dbReference type="Proteomes" id="UP000325255">
    <property type="component" value="Unassembled WGS sequence"/>
</dbReference>
<name>A0A5M6J2J6_9PROT</name>
<accession>A0A5M6J2J6</accession>
<dbReference type="EMBL" id="VWPK01000004">
    <property type="protein sequence ID" value="KAA5613818.1"/>
    <property type="molecule type" value="Genomic_DNA"/>
</dbReference>
<proteinExistence type="predicted"/>
<evidence type="ECO:0000313" key="2">
    <source>
        <dbReference type="Proteomes" id="UP000325255"/>
    </source>
</evidence>
<gene>
    <name evidence="1" type="ORF">F1189_03310</name>
</gene>
<evidence type="ECO:0000313" key="1">
    <source>
        <dbReference type="EMBL" id="KAA5613818.1"/>
    </source>
</evidence>
<organism evidence="1 2">
    <name type="scientific">Rhodovastum atsumiense</name>
    <dbReference type="NCBI Taxonomy" id="504468"/>
    <lineage>
        <taxon>Bacteria</taxon>
        <taxon>Pseudomonadati</taxon>
        <taxon>Pseudomonadota</taxon>
        <taxon>Alphaproteobacteria</taxon>
        <taxon>Acetobacterales</taxon>
        <taxon>Acetobacteraceae</taxon>
        <taxon>Rhodovastum</taxon>
    </lineage>
</organism>
<sequence>MLDFMLTNPSQNGIEATAGDSGRCLTCRHFSAPDHGCLRNGTVTDAAGREPPMMYVYPAMRAQ</sequence>
<protein>
    <submittedName>
        <fullName evidence="1">Uncharacterized protein</fullName>
    </submittedName>
</protein>